<dbReference type="SUPFAM" id="SSF56574">
    <property type="entry name" value="Serpins"/>
    <property type="match status" value="1"/>
</dbReference>
<protein>
    <recommendedName>
        <fullName evidence="6">Serpin domain-containing protein</fullName>
    </recommendedName>
</protein>
<dbReference type="PROSITE" id="PS00284">
    <property type="entry name" value="SERPIN"/>
    <property type="match status" value="1"/>
</dbReference>
<evidence type="ECO:0000256" key="1">
    <source>
        <dbReference type="ARBA" id="ARBA00009500"/>
    </source>
</evidence>
<dbReference type="Gene3D" id="2.10.310.10">
    <property type="entry name" value="Serpins superfamily"/>
    <property type="match status" value="1"/>
</dbReference>
<dbReference type="FunFam" id="2.10.310.10:FF:000001">
    <property type="entry name" value="Serpin family A member 1"/>
    <property type="match status" value="1"/>
</dbReference>
<dbReference type="InterPro" id="IPR023795">
    <property type="entry name" value="Serpin_CS"/>
</dbReference>
<feature type="chain" id="PRO_5042442197" description="Serpin domain-containing protein" evidence="5">
    <location>
        <begin position="21"/>
        <end position="418"/>
    </location>
</feature>
<dbReference type="EMBL" id="JAGXEW010000061">
    <property type="protein sequence ID" value="KAK1150467.1"/>
    <property type="molecule type" value="Genomic_DNA"/>
</dbReference>
<keyword evidence="10" id="KW-1185">Reference proteome</keyword>
<evidence type="ECO:0000259" key="6">
    <source>
        <dbReference type="SMART" id="SM00093"/>
    </source>
</evidence>
<evidence type="ECO:0000256" key="5">
    <source>
        <dbReference type="SAM" id="SignalP"/>
    </source>
</evidence>
<keyword evidence="3" id="KW-0325">Glycoprotein</keyword>
<organism evidence="8 10">
    <name type="scientific">Acipenser oxyrinchus oxyrinchus</name>
    <dbReference type="NCBI Taxonomy" id="40147"/>
    <lineage>
        <taxon>Eukaryota</taxon>
        <taxon>Metazoa</taxon>
        <taxon>Chordata</taxon>
        <taxon>Craniata</taxon>
        <taxon>Vertebrata</taxon>
        <taxon>Euteleostomi</taxon>
        <taxon>Actinopterygii</taxon>
        <taxon>Chondrostei</taxon>
        <taxon>Acipenseriformes</taxon>
        <taxon>Acipenseridae</taxon>
        <taxon>Acipenser</taxon>
    </lineage>
</organism>
<dbReference type="Gene3D" id="2.30.39.10">
    <property type="entry name" value="Alpha-1-antitrypsin, domain 1"/>
    <property type="match status" value="1"/>
</dbReference>
<keyword evidence="2 5" id="KW-0732">Signal</keyword>
<dbReference type="PANTHER" id="PTHR11461:SF363">
    <property type="entry name" value="SERINE (OR CYSTEINE) PROTEINASE INHIBITOR, CLADE A (ALPHA-1 ANTIPROTEINASE, ANTITRYPSIN), MEMBER 1, LIKE PRECURSOR-RELATED"/>
    <property type="match status" value="1"/>
</dbReference>
<dbReference type="Gene3D" id="3.30.497.10">
    <property type="entry name" value="Antithrombin, subunit I, domain 2"/>
    <property type="match status" value="1"/>
</dbReference>
<name>A0AAD8FSI5_ACIOX</name>
<dbReference type="InterPro" id="IPR023796">
    <property type="entry name" value="Serpin_dom"/>
</dbReference>
<dbReference type="Proteomes" id="UP001230051">
    <property type="component" value="Unassembled WGS sequence"/>
</dbReference>
<dbReference type="GO" id="GO:0004867">
    <property type="term" value="F:serine-type endopeptidase inhibitor activity"/>
    <property type="evidence" value="ECO:0007669"/>
    <property type="project" value="InterPro"/>
</dbReference>
<dbReference type="FunFam" id="2.30.39.10:FF:000003">
    <property type="entry name" value="alpha-1-antitrypsin isoform X1"/>
    <property type="match status" value="1"/>
</dbReference>
<evidence type="ECO:0000256" key="4">
    <source>
        <dbReference type="RuleBase" id="RU000411"/>
    </source>
</evidence>
<gene>
    <name evidence="9" type="ORF">AOXY_G33966</name>
    <name evidence="8" type="ORF">AOXY_G34178</name>
    <name evidence="7" type="ORF">AOXY_G37934</name>
</gene>
<dbReference type="GO" id="GO:0005615">
    <property type="term" value="C:extracellular space"/>
    <property type="evidence" value="ECO:0007669"/>
    <property type="project" value="InterPro"/>
</dbReference>
<dbReference type="InterPro" id="IPR042178">
    <property type="entry name" value="Serpin_sf_1"/>
</dbReference>
<dbReference type="EMBL" id="JAGXEW010000618">
    <property type="protein sequence ID" value="KAK1138215.1"/>
    <property type="molecule type" value="Genomic_DNA"/>
</dbReference>
<feature type="domain" description="Serpin" evidence="6">
    <location>
        <begin position="57"/>
        <end position="415"/>
    </location>
</feature>
<evidence type="ECO:0000313" key="9">
    <source>
        <dbReference type="EMBL" id="KAK1150468.1"/>
    </source>
</evidence>
<reference evidence="8" key="1">
    <citation type="submission" date="2022-02" db="EMBL/GenBank/DDBJ databases">
        <title>Atlantic sturgeon de novo genome assembly.</title>
        <authorList>
            <person name="Stock M."/>
            <person name="Klopp C."/>
            <person name="Guiguen Y."/>
            <person name="Cabau C."/>
            <person name="Parinello H."/>
            <person name="Santidrian Yebra-Pimentel E."/>
            <person name="Kuhl H."/>
            <person name="Dirks R.P."/>
            <person name="Guessner J."/>
            <person name="Wuertz S."/>
            <person name="Du K."/>
            <person name="Schartl M."/>
        </authorList>
    </citation>
    <scope>NUCLEOTIDE SEQUENCE</scope>
    <source>
        <strain evidence="8">STURGEONOMICS-FGT-2020</strain>
        <tissue evidence="8">Whole blood</tissue>
    </source>
</reference>
<dbReference type="InterPro" id="IPR042185">
    <property type="entry name" value="Serpin_sf_2"/>
</dbReference>
<evidence type="ECO:0000313" key="10">
    <source>
        <dbReference type="Proteomes" id="UP001230051"/>
    </source>
</evidence>
<comment type="caution">
    <text evidence="8">The sequence shown here is derived from an EMBL/GenBank/DDBJ whole genome shotgun (WGS) entry which is preliminary data.</text>
</comment>
<dbReference type="AlphaFoldDB" id="A0AAD8FSI5"/>
<evidence type="ECO:0000256" key="3">
    <source>
        <dbReference type="ARBA" id="ARBA00023180"/>
    </source>
</evidence>
<dbReference type="InterPro" id="IPR036186">
    <property type="entry name" value="Serpin_sf"/>
</dbReference>
<evidence type="ECO:0000313" key="7">
    <source>
        <dbReference type="EMBL" id="KAK1138215.1"/>
    </source>
</evidence>
<dbReference type="InterPro" id="IPR000215">
    <property type="entry name" value="Serpin_fam"/>
</dbReference>
<evidence type="ECO:0000313" key="8">
    <source>
        <dbReference type="EMBL" id="KAK1150467.1"/>
    </source>
</evidence>
<accession>A0AAD8FSI5</accession>
<evidence type="ECO:0000256" key="2">
    <source>
        <dbReference type="ARBA" id="ARBA00022729"/>
    </source>
</evidence>
<comment type="similarity">
    <text evidence="1 4">Belongs to the serpin family.</text>
</comment>
<proteinExistence type="inferred from homology"/>
<dbReference type="SMART" id="SM00093">
    <property type="entry name" value="SERPIN"/>
    <property type="match status" value="1"/>
</dbReference>
<dbReference type="FunFam" id="3.30.497.10:FF:000001">
    <property type="entry name" value="Serine protease inhibitor"/>
    <property type="match status" value="1"/>
</dbReference>
<dbReference type="Pfam" id="PF00079">
    <property type="entry name" value="Serpin"/>
    <property type="match status" value="1"/>
</dbReference>
<feature type="signal peptide" evidence="5">
    <location>
        <begin position="1"/>
        <end position="20"/>
    </location>
</feature>
<dbReference type="PANTHER" id="PTHR11461">
    <property type="entry name" value="SERINE PROTEASE INHIBITOR, SERPIN"/>
    <property type="match status" value="1"/>
</dbReference>
<sequence length="418" mass="47530">MGKVLGLWLLGILLCCGAQCDHHSKDHHHHIHDTDHQHEESELQCRKLMPANSDFAFSLYKQLNSLPDGESRNIFYSPLSISTALSVVALGAKGTTHDQLFETLGFSPSGLNETEVNHAFEHLFHMLSHKNNELQLEAGNVVYLQEGFKPNPTFLKDAQHFYDTKGYTVNFQKPDVAKEEINKYIAMKTHGKIVDLIKDLDSKAVMVLVNYMFFRGKWVKPFDPKYTKEDVFHVNENTRVPVEMMIRSGRFDYYYDEENSTSILMLPYKGDASLMLILPDEGKLKEVEEMLSKDSIKRWHDSLFFSSVDVYLPKFSVSASYSLKEILATMGIINAFSDNADFSRITEEIKLKLSKAAHKAVLDVDEKGTEAGAATFIELMPMSMPPVVKFNRPFILLIVEKTTKSILFMGKIMNPSLK</sequence>
<dbReference type="EMBL" id="JAGXEW010000060">
    <property type="protein sequence ID" value="KAK1150468.1"/>
    <property type="molecule type" value="Genomic_DNA"/>
</dbReference>